<name>A0A1V8SVH0_9PEZI</name>
<proteinExistence type="predicted"/>
<dbReference type="Proteomes" id="UP000192596">
    <property type="component" value="Unassembled WGS sequence"/>
</dbReference>
<reference evidence="2" key="1">
    <citation type="submission" date="2017-03" db="EMBL/GenBank/DDBJ databases">
        <title>Genomes of endolithic fungi from Antarctica.</title>
        <authorList>
            <person name="Coleine C."/>
            <person name="Masonjones S."/>
            <person name="Stajich J.E."/>
        </authorList>
    </citation>
    <scope>NUCLEOTIDE SEQUENCE [LARGE SCALE GENOMIC DNA]</scope>
    <source>
        <strain evidence="2">CCFEE 5527</strain>
    </source>
</reference>
<dbReference type="InParanoid" id="A0A1V8SVH0"/>
<accession>A0A1V8SVH0</accession>
<dbReference type="AlphaFoldDB" id="A0A1V8SVH0"/>
<evidence type="ECO:0000313" key="1">
    <source>
        <dbReference type="EMBL" id="OQO02882.1"/>
    </source>
</evidence>
<sequence length="288" mass="31878">MASTPESLDVIFNAGVASSLLFIKLSGELRNIIWRFALIGEHHVCFTRHGVQEPGLLVTCRLIWAEAGGIFYHENNQPPPFVVMATPTHSATETRLAVGKSPLFTKLPGELRNRVWELVVIAESSIPFSTTGATEPDLLFVCHLIRKEAGSIYYGKNSFDVTCDHYDSTPLLLALRKQDLFDAYDAFGIAEPLYVIVSDQPDWTNLMVWVRRVHARLMPAPTIDGPPIRPDQPAVQTLLQMAAGLRGMPWPEAEAVLKWQRLVLAHINEAWGEGTAGDKWAIMGPGGN</sequence>
<organism evidence="1 2">
    <name type="scientific">Cryoendolithus antarcticus</name>
    <dbReference type="NCBI Taxonomy" id="1507870"/>
    <lineage>
        <taxon>Eukaryota</taxon>
        <taxon>Fungi</taxon>
        <taxon>Dikarya</taxon>
        <taxon>Ascomycota</taxon>
        <taxon>Pezizomycotina</taxon>
        <taxon>Dothideomycetes</taxon>
        <taxon>Dothideomycetidae</taxon>
        <taxon>Cladosporiales</taxon>
        <taxon>Cladosporiaceae</taxon>
        <taxon>Cryoendolithus</taxon>
    </lineage>
</organism>
<keyword evidence="2" id="KW-1185">Reference proteome</keyword>
<gene>
    <name evidence="1" type="ORF">B0A48_11165</name>
</gene>
<dbReference type="OrthoDB" id="62952at2759"/>
<evidence type="ECO:0000313" key="2">
    <source>
        <dbReference type="Proteomes" id="UP000192596"/>
    </source>
</evidence>
<comment type="caution">
    <text evidence="1">The sequence shown here is derived from an EMBL/GenBank/DDBJ whole genome shotgun (WGS) entry which is preliminary data.</text>
</comment>
<dbReference type="InterPro" id="IPR038883">
    <property type="entry name" value="AN11006-like"/>
</dbReference>
<protein>
    <submittedName>
        <fullName evidence="1">Uncharacterized protein</fullName>
    </submittedName>
</protein>
<dbReference type="PANTHER" id="PTHR42085">
    <property type="entry name" value="F-BOX DOMAIN-CONTAINING PROTEIN"/>
    <property type="match status" value="1"/>
</dbReference>
<dbReference type="EMBL" id="NAJO01000026">
    <property type="protein sequence ID" value="OQO02882.1"/>
    <property type="molecule type" value="Genomic_DNA"/>
</dbReference>
<dbReference type="PANTHER" id="PTHR42085:SF2">
    <property type="entry name" value="F-BOX DOMAIN-CONTAINING PROTEIN"/>
    <property type="match status" value="1"/>
</dbReference>